<keyword evidence="1" id="KW-0812">Transmembrane</keyword>
<feature type="transmembrane region" description="Helical" evidence="1">
    <location>
        <begin position="192"/>
        <end position="213"/>
    </location>
</feature>
<dbReference type="HOGENOM" id="CLU_672635_0_0_1"/>
<reference evidence="2 3" key="1">
    <citation type="submission" date="2013-05" db="EMBL/GenBank/DDBJ databases">
        <title>Drechslerella stenobrocha genome reveals carnivorous origination and mechanical trapping mechanism of predatory fungi.</title>
        <authorList>
            <person name="Liu X."/>
            <person name="Zhang W."/>
            <person name="Liu K."/>
        </authorList>
    </citation>
    <scope>NUCLEOTIDE SEQUENCE [LARGE SCALE GENOMIC DNA]</scope>
    <source>
        <strain evidence="2 3">248</strain>
    </source>
</reference>
<keyword evidence="1" id="KW-1133">Transmembrane helix</keyword>
<feature type="transmembrane region" description="Helical" evidence="1">
    <location>
        <begin position="225"/>
        <end position="253"/>
    </location>
</feature>
<dbReference type="EMBL" id="KI966457">
    <property type="protein sequence ID" value="EWC43568.1"/>
    <property type="molecule type" value="Genomic_DNA"/>
</dbReference>
<feature type="transmembrane region" description="Helical" evidence="1">
    <location>
        <begin position="30"/>
        <end position="50"/>
    </location>
</feature>
<dbReference type="OrthoDB" id="5417726at2759"/>
<evidence type="ECO:0000256" key="1">
    <source>
        <dbReference type="SAM" id="Phobius"/>
    </source>
</evidence>
<keyword evidence="1" id="KW-0472">Membrane</keyword>
<proteinExistence type="predicted"/>
<dbReference type="Proteomes" id="UP000024837">
    <property type="component" value="Unassembled WGS sequence"/>
</dbReference>
<name>W7HUR2_9PEZI</name>
<feature type="transmembrane region" description="Helical" evidence="1">
    <location>
        <begin position="147"/>
        <end position="172"/>
    </location>
</feature>
<protein>
    <submittedName>
        <fullName evidence="2">Uncharacterized protein</fullName>
    </submittedName>
</protein>
<organism evidence="2 3">
    <name type="scientific">Drechslerella stenobrocha 248</name>
    <dbReference type="NCBI Taxonomy" id="1043628"/>
    <lineage>
        <taxon>Eukaryota</taxon>
        <taxon>Fungi</taxon>
        <taxon>Dikarya</taxon>
        <taxon>Ascomycota</taxon>
        <taxon>Pezizomycotina</taxon>
        <taxon>Orbiliomycetes</taxon>
        <taxon>Orbiliales</taxon>
        <taxon>Orbiliaceae</taxon>
        <taxon>Drechslerella</taxon>
    </lineage>
</organism>
<sequence length="426" mass="46593">MARRGGSSGYSIGGNRCARYDAFSDSYAQAYISIVGIFLLAFIILVGCMMSRSGKLKRKGRSKSILRWYHYGLGLLAVIVSFIILVLQLVLTECGVLRSYDSGLTALDVTFMVIDKVAELILLGMVLFLLVPQILKLAGSSRVYKAALFGGAAFFAIMCILAVARVIVYGVLSYQTYISISAGNSYRRLVKGYTVMYLLSNIFAAVFLVIAAFKVKMDRERRKGIVGWIPALIVCLIGYSIDNMVVVFITYGARRRSDLDKNGLLAAYCITLIFYFGAFLVLFIIARATGWEYADQGHPPATQYAHNPADPRNHPVGGQPGAPYGGMQQMDPTKMTGYPQSSTPAPPYAAAQGMPYSGNGMYEPQGQVHHTNTWNSGVYAPTPVHQIPSPVPQMPMPMHQMPMPYNAPLAAANRDSTATELPARQQ</sequence>
<feature type="transmembrane region" description="Helical" evidence="1">
    <location>
        <begin position="71"/>
        <end position="91"/>
    </location>
</feature>
<gene>
    <name evidence="2" type="ORF">DRE_01455</name>
</gene>
<dbReference type="AlphaFoldDB" id="W7HUR2"/>
<accession>W7HUR2</accession>
<evidence type="ECO:0000313" key="3">
    <source>
        <dbReference type="Proteomes" id="UP000024837"/>
    </source>
</evidence>
<keyword evidence="3" id="KW-1185">Reference proteome</keyword>
<evidence type="ECO:0000313" key="2">
    <source>
        <dbReference type="EMBL" id="EWC43568.1"/>
    </source>
</evidence>
<feature type="transmembrane region" description="Helical" evidence="1">
    <location>
        <begin position="265"/>
        <end position="286"/>
    </location>
</feature>
<feature type="transmembrane region" description="Helical" evidence="1">
    <location>
        <begin position="111"/>
        <end position="135"/>
    </location>
</feature>